<dbReference type="AlphaFoldDB" id="A0A4Y2TFB2"/>
<dbReference type="EMBL" id="BGPR01028254">
    <property type="protein sequence ID" value="GBN99302.1"/>
    <property type="molecule type" value="Genomic_DNA"/>
</dbReference>
<gene>
    <name evidence="1" type="ORF">AVEN_86892_1</name>
</gene>
<organism evidence="1 2">
    <name type="scientific">Araneus ventricosus</name>
    <name type="common">Orbweaver spider</name>
    <name type="synonym">Epeira ventricosa</name>
    <dbReference type="NCBI Taxonomy" id="182803"/>
    <lineage>
        <taxon>Eukaryota</taxon>
        <taxon>Metazoa</taxon>
        <taxon>Ecdysozoa</taxon>
        <taxon>Arthropoda</taxon>
        <taxon>Chelicerata</taxon>
        <taxon>Arachnida</taxon>
        <taxon>Araneae</taxon>
        <taxon>Araneomorphae</taxon>
        <taxon>Entelegynae</taxon>
        <taxon>Araneoidea</taxon>
        <taxon>Araneidae</taxon>
        <taxon>Araneus</taxon>
    </lineage>
</organism>
<reference evidence="1 2" key="1">
    <citation type="journal article" date="2019" name="Sci. Rep.">
        <title>Orb-weaving spider Araneus ventricosus genome elucidates the spidroin gene catalogue.</title>
        <authorList>
            <person name="Kono N."/>
            <person name="Nakamura H."/>
            <person name="Ohtoshi R."/>
            <person name="Moran D.A.P."/>
            <person name="Shinohara A."/>
            <person name="Yoshida Y."/>
            <person name="Fujiwara M."/>
            <person name="Mori M."/>
            <person name="Tomita M."/>
            <person name="Arakawa K."/>
        </authorList>
    </citation>
    <scope>NUCLEOTIDE SEQUENCE [LARGE SCALE GENOMIC DNA]</scope>
</reference>
<dbReference type="Proteomes" id="UP000499080">
    <property type="component" value="Unassembled WGS sequence"/>
</dbReference>
<evidence type="ECO:0000313" key="1">
    <source>
        <dbReference type="EMBL" id="GBN99302.1"/>
    </source>
</evidence>
<proteinExistence type="predicted"/>
<keyword evidence="2" id="KW-1185">Reference proteome</keyword>
<sequence>MHPIRHWPWALPQFPKNIRYPFNRLLRKCGNMKSLTLRNEMPTNFIISPQGTKSTIHSPLVEERPIQQTLKTKHRSYSRIPSD</sequence>
<accession>A0A4Y2TFB2</accession>
<name>A0A4Y2TFB2_ARAVE</name>
<comment type="caution">
    <text evidence="1">The sequence shown here is derived from an EMBL/GenBank/DDBJ whole genome shotgun (WGS) entry which is preliminary data.</text>
</comment>
<protein>
    <submittedName>
        <fullName evidence="1">Uncharacterized protein</fullName>
    </submittedName>
</protein>
<evidence type="ECO:0000313" key="2">
    <source>
        <dbReference type="Proteomes" id="UP000499080"/>
    </source>
</evidence>